<feature type="region of interest" description="Disordered" evidence="1">
    <location>
        <begin position="85"/>
        <end position="118"/>
    </location>
</feature>
<evidence type="ECO:0008006" key="5">
    <source>
        <dbReference type="Google" id="ProtNLM"/>
    </source>
</evidence>
<name>A0ABY9YSS9_9GAMM</name>
<dbReference type="EMBL" id="CP115541">
    <property type="protein sequence ID" value="WNH53495.1"/>
    <property type="molecule type" value="Genomic_DNA"/>
</dbReference>
<proteinExistence type="predicted"/>
<evidence type="ECO:0000256" key="1">
    <source>
        <dbReference type="SAM" id="MobiDB-lite"/>
    </source>
</evidence>
<sequence>MSLSSSRRSPRSPASPRLLDAPHPQVLRAVQQVALAGLALVLVWPAARGYSQWLGWLPMWLVGMPLLAWWALYRFRLPAALLARQHTRRRGPQARRRSSARVRRTRPDLRQGGAGQAV</sequence>
<feature type="region of interest" description="Disordered" evidence="1">
    <location>
        <begin position="1"/>
        <end position="20"/>
    </location>
</feature>
<feature type="transmembrane region" description="Helical" evidence="2">
    <location>
        <begin position="26"/>
        <end position="47"/>
    </location>
</feature>
<evidence type="ECO:0000256" key="2">
    <source>
        <dbReference type="SAM" id="Phobius"/>
    </source>
</evidence>
<keyword evidence="4" id="KW-1185">Reference proteome</keyword>
<dbReference type="Proteomes" id="UP001302072">
    <property type="component" value="Chromosome"/>
</dbReference>
<protein>
    <recommendedName>
        <fullName evidence="5">Transmembrane protein</fullName>
    </recommendedName>
</protein>
<feature type="transmembrane region" description="Helical" evidence="2">
    <location>
        <begin position="53"/>
        <end position="72"/>
    </location>
</feature>
<keyword evidence="2" id="KW-0812">Transmembrane</keyword>
<evidence type="ECO:0000313" key="3">
    <source>
        <dbReference type="EMBL" id="WNH53495.1"/>
    </source>
</evidence>
<reference evidence="3 4" key="1">
    <citation type="submission" date="2022-12" db="EMBL/GenBank/DDBJ databases">
        <title>Two new species, Stenotrophomonas aracearum and Stenotrophomonas oahuensis, isolated from Anthurium (Araceae family) in Hawaii.</title>
        <authorList>
            <person name="Chunag S.C."/>
            <person name="Dobhal S."/>
            <person name="Alvarez A."/>
            <person name="Arif M."/>
        </authorList>
    </citation>
    <scope>NUCLEOTIDE SEQUENCE [LARGE SCALE GENOMIC DNA]</scope>
    <source>
        <strain evidence="3 4">A5586</strain>
    </source>
</reference>
<keyword evidence="2" id="KW-0472">Membrane</keyword>
<dbReference type="RefSeq" id="WP_311192642.1">
    <property type="nucleotide sequence ID" value="NZ_CP115541.1"/>
</dbReference>
<feature type="compositionally biased region" description="Basic residues" evidence="1">
    <location>
        <begin position="85"/>
        <end position="104"/>
    </location>
</feature>
<gene>
    <name evidence="3" type="ORF">PDM29_04225</name>
</gene>
<organism evidence="3 4">
    <name type="scientific">Stenotrophomonas oahuensis</name>
    <dbReference type="NCBI Taxonomy" id="3003271"/>
    <lineage>
        <taxon>Bacteria</taxon>
        <taxon>Pseudomonadati</taxon>
        <taxon>Pseudomonadota</taxon>
        <taxon>Gammaproteobacteria</taxon>
        <taxon>Lysobacterales</taxon>
        <taxon>Lysobacteraceae</taxon>
        <taxon>Stenotrophomonas</taxon>
    </lineage>
</organism>
<accession>A0ABY9YSS9</accession>
<keyword evidence="2" id="KW-1133">Transmembrane helix</keyword>
<evidence type="ECO:0000313" key="4">
    <source>
        <dbReference type="Proteomes" id="UP001302072"/>
    </source>
</evidence>